<dbReference type="Proteomes" id="UP000682733">
    <property type="component" value="Unassembled WGS sequence"/>
</dbReference>
<feature type="transmembrane region" description="Helical" evidence="6">
    <location>
        <begin position="224"/>
        <end position="243"/>
    </location>
</feature>
<evidence type="ECO:0000313" key="10">
    <source>
        <dbReference type="EMBL" id="CAF3573286.1"/>
    </source>
</evidence>
<keyword evidence="11" id="KW-1185">Reference proteome</keyword>
<evidence type="ECO:0000256" key="2">
    <source>
        <dbReference type="ARBA" id="ARBA00010350"/>
    </source>
</evidence>
<evidence type="ECO:0000313" key="11">
    <source>
        <dbReference type="Proteomes" id="UP000663829"/>
    </source>
</evidence>
<keyword evidence="5 6" id="KW-0472">Membrane</keyword>
<keyword evidence="4 6" id="KW-1133">Transmembrane helix</keyword>
<feature type="transmembrane region" description="Helical" evidence="6">
    <location>
        <begin position="48"/>
        <end position="67"/>
    </location>
</feature>
<dbReference type="OrthoDB" id="1277691at2759"/>
<dbReference type="Proteomes" id="UP000663829">
    <property type="component" value="Unassembled WGS sequence"/>
</dbReference>
<comment type="subcellular location">
    <subcellularLocation>
        <location evidence="1">Membrane</location>
        <topology evidence="1">Multi-pass membrane protein</topology>
    </subcellularLocation>
</comment>
<reference evidence="8" key="1">
    <citation type="submission" date="2021-02" db="EMBL/GenBank/DDBJ databases">
        <authorList>
            <person name="Nowell W R."/>
        </authorList>
    </citation>
    <scope>NUCLEOTIDE SEQUENCE</scope>
</reference>
<feature type="transmembrane region" description="Helical" evidence="6">
    <location>
        <begin position="130"/>
        <end position="150"/>
    </location>
</feature>
<dbReference type="Pfam" id="PF01027">
    <property type="entry name" value="Bax1-I"/>
    <property type="match status" value="1"/>
</dbReference>
<accession>A0A813S2D2</accession>
<evidence type="ECO:0000256" key="4">
    <source>
        <dbReference type="ARBA" id="ARBA00022989"/>
    </source>
</evidence>
<organism evidence="8 11">
    <name type="scientific">Didymodactylos carnosus</name>
    <dbReference type="NCBI Taxonomy" id="1234261"/>
    <lineage>
        <taxon>Eukaryota</taxon>
        <taxon>Metazoa</taxon>
        <taxon>Spiralia</taxon>
        <taxon>Gnathifera</taxon>
        <taxon>Rotifera</taxon>
        <taxon>Eurotatoria</taxon>
        <taxon>Bdelloidea</taxon>
        <taxon>Philodinida</taxon>
        <taxon>Philodinidae</taxon>
        <taxon>Didymodactylos</taxon>
    </lineage>
</organism>
<dbReference type="Proteomes" id="UP000681722">
    <property type="component" value="Unassembled WGS sequence"/>
</dbReference>
<dbReference type="AlphaFoldDB" id="A0A813S2D2"/>
<dbReference type="EMBL" id="CAJNOK010000461">
    <property type="protein sequence ID" value="CAF0754849.1"/>
    <property type="molecule type" value="Genomic_DNA"/>
</dbReference>
<comment type="similarity">
    <text evidence="2 6">Belongs to the BI1 family.</text>
</comment>
<dbReference type="GO" id="GO:0016020">
    <property type="term" value="C:membrane"/>
    <property type="evidence" value="ECO:0007669"/>
    <property type="project" value="UniProtKB-SubCell"/>
</dbReference>
<evidence type="ECO:0000256" key="1">
    <source>
        <dbReference type="ARBA" id="ARBA00004141"/>
    </source>
</evidence>
<feature type="transmembrane region" description="Helical" evidence="6">
    <location>
        <begin position="185"/>
        <end position="204"/>
    </location>
</feature>
<evidence type="ECO:0000256" key="3">
    <source>
        <dbReference type="ARBA" id="ARBA00022692"/>
    </source>
</evidence>
<proteinExistence type="inferred from homology"/>
<feature type="transmembrane region" description="Helical" evidence="6">
    <location>
        <begin position="157"/>
        <end position="179"/>
    </location>
</feature>
<evidence type="ECO:0000313" key="8">
    <source>
        <dbReference type="EMBL" id="CAF0789172.1"/>
    </source>
</evidence>
<feature type="transmembrane region" description="Helical" evidence="6">
    <location>
        <begin position="102"/>
        <end position="124"/>
    </location>
</feature>
<evidence type="ECO:0008006" key="12">
    <source>
        <dbReference type="Google" id="ProtNLM"/>
    </source>
</evidence>
<dbReference type="EMBL" id="CAJOBA010000461">
    <property type="protein sequence ID" value="CAF3534005.1"/>
    <property type="molecule type" value="Genomic_DNA"/>
</dbReference>
<evidence type="ECO:0000313" key="7">
    <source>
        <dbReference type="EMBL" id="CAF0754849.1"/>
    </source>
</evidence>
<dbReference type="InterPro" id="IPR006214">
    <property type="entry name" value="Bax_inhibitor_1-related"/>
</dbReference>
<keyword evidence="3 6" id="KW-0812">Transmembrane</keyword>
<sequence length="256" mass="28589">MATLFENYFGANSTGASGSHGKSSKFNLETLCDFSHLNPRVQKHLKNVYTCLMVATLCATIGIFMSLNGWMNYPRLAVLGSIITSVWLFSTEFNSQNQIKCFGLFATTAFCTGVYLNPLIDLAINIDPQILMTAFLLTTCVFVCFTLSALWTEKRTYLYLGGLLGSGTSILLVLSLMSLFGRSELLFNINLYLGLALACGYILYDTQLIVARAQNGETNYVRHALMLFIDMVDLFVRILIILIKNSQKKEKKSNNR</sequence>
<dbReference type="PANTHER" id="PTHR23291:SF32">
    <property type="entry name" value="BAX INHIBITOR 1"/>
    <property type="match status" value="1"/>
</dbReference>
<dbReference type="EMBL" id="CAJNOQ010000337">
    <property type="protein sequence ID" value="CAF0789172.1"/>
    <property type="molecule type" value="Genomic_DNA"/>
</dbReference>
<dbReference type="Proteomes" id="UP000677228">
    <property type="component" value="Unassembled WGS sequence"/>
</dbReference>
<evidence type="ECO:0000256" key="6">
    <source>
        <dbReference type="RuleBase" id="RU004379"/>
    </source>
</evidence>
<dbReference type="EMBL" id="CAJOBC010000337">
    <property type="protein sequence ID" value="CAF3573286.1"/>
    <property type="molecule type" value="Genomic_DNA"/>
</dbReference>
<gene>
    <name evidence="8" type="ORF">GPM918_LOCUS2905</name>
    <name evidence="7" type="ORF">OVA965_LOCUS2225</name>
    <name evidence="10" type="ORF">SRO942_LOCUS2905</name>
    <name evidence="9" type="ORF">TMI583_LOCUS2225</name>
</gene>
<feature type="transmembrane region" description="Helical" evidence="6">
    <location>
        <begin position="73"/>
        <end position="90"/>
    </location>
</feature>
<comment type="caution">
    <text evidence="8">The sequence shown here is derived from an EMBL/GenBank/DDBJ whole genome shotgun (WGS) entry which is preliminary data.</text>
</comment>
<dbReference type="PANTHER" id="PTHR23291">
    <property type="entry name" value="BAX INHIBITOR-RELATED"/>
    <property type="match status" value="1"/>
</dbReference>
<evidence type="ECO:0000256" key="5">
    <source>
        <dbReference type="ARBA" id="ARBA00023136"/>
    </source>
</evidence>
<evidence type="ECO:0000313" key="9">
    <source>
        <dbReference type="EMBL" id="CAF3534005.1"/>
    </source>
</evidence>
<protein>
    <recommendedName>
        <fullName evidence="12">Bax inhibitor-1</fullName>
    </recommendedName>
</protein>
<name>A0A813S2D2_9BILA</name>